<name>A0ABW5E5B4_9GAMM</name>
<dbReference type="InterPro" id="IPR022346">
    <property type="entry name" value="T2SS_GspH"/>
</dbReference>
<feature type="domain" description="General secretion pathway GspH" evidence="11">
    <location>
        <begin position="44"/>
        <end position="159"/>
    </location>
</feature>
<comment type="similarity">
    <text evidence="9">Belongs to the GSP H family.</text>
</comment>
<dbReference type="Gene3D" id="3.55.40.10">
    <property type="entry name" value="minor pseudopilin epsh domain"/>
    <property type="match status" value="1"/>
</dbReference>
<dbReference type="SUPFAM" id="SSF54523">
    <property type="entry name" value="Pili subunits"/>
    <property type="match status" value="1"/>
</dbReference>
<evidence type="ECO:0000256" key="2">
    <source>
        <dbReference type="ARBA" id="ARBA00021549"/>
    </source>
</evidence>
<dbReference type="Pfam" id="PF07963">
    <property type="entry name" value="N_methyl"/>
    <property type="match status" value="1"/>
</dbReference>
<evidence type="ECO:0000256" key="10">
    <source>
        <dbReference type="ARBA" id="ARBA00030775"/>
    </source>
</evidence>
<dbReference type="PROSITE" id="PS00409">
    <property type="entry name" value="PROKAR_NTER_METHYL"/>
    <property type="match status" value="1"/>
</dbReference>
<protein>
    <recommendedName>
        <fullName evidence="2">Type II secretion system protein H</fullName>
    </recommendedName>
    <alternativeName>
        <fullName evidence="10">General secretion pathway protein H</fullName>
    </alternativeName>
</protein>
<evidence type="ECO:0000256" key="9">
    <source>
        <dbReference type="ARBA" id="ARBA00025772"/>
    </source>
</evidence>
<keyword evidence="8" id="KW-0472">Membrane</keyword>
<evidence type="ECO:0000259" key="11">
    <source>
        <dbReference type="Pfam" id="PF12019"/>
    </source>
</evidence>
<comment type="caution">
    <text evidence="12">The sequence shown here is derived from an EMBL/GenBank/DDBJ whole genome shotgun (WGS) entry which is preliminary data.</text>
</comment>
<keyword evidence="4" id="KW-0488">Methylation</keyword>
<dbReference type="RefSeq" id="WP_265722471.1">
    <property type="nucleotide sequence ID" value="NZ_JAPIVK010000023.1"/>
</dbReference>
<evidence type="ECO:0000256" key="4">
    <source>
        <dbReference type="ARBA" id="ARBA00022481"/>
    </source>
</evidence>
<keyword evidence="7" id="KW-1133">Transmembrane helix</keyword>
<reference evidence="13" key="1">
    <citation type="journal article" date="2019" name="Int. J. Syst. Evol. Microbiol.">
        <title>The Global Catalogue of Microorganisms (GCM) 10K type strain sequencing project: providing services to taxonomists for standard genome sequencing and annotation.</title>
        <authorList>
            <consortium name="The Broad Institute Genomics Platform"/>
            <consortium name="The Broad Institute Genome Sequencing Center for Infectious Disease"/>
            <person name="Wu L."/>
            <person name="Ma J."/>
        </authorList>
    </citation>
    <scope>NUCLEOTIDE SEQUENCE [LARGE SCALE GENOMIC DNA]</scope>
    <source>
        <strain evidence="13">KCTC 12848</strain>
    </source>
</reference>
<evidence type="ECO:0000256" key="8">
    <source>
        <dbReference type="ARBA" id="ARBA00023136"/>
    </source>
</evidence>
<evidence type="ECO:0000256" key="6">
    <source>
        <dbReference type="ARBA" id="ARBA00022692"/>
    </source>
</evidence>
<evidence type="ECO:0000313" key="12">
    <source>
        <dbReference type="EMBL" id="MFD2308806.1"/>
    </source>
</evidence>
<evidence type="ECO:0000256" key="5">
    <source>
        <dbReference type="ARBA" id="ARBA00022519"/>
    </source>
</evidence>
<dbReference type="InterPro" id="IPR045584">
    <property type="entry name" value="Pilin-like"/>
</dbReference>
<dbReference type="InterPro" id="IPR012902">
    <property type="entry name" value="N_methyl_site"/>
</dbReference>
<organism evidence="12 13">
    <name type="scientific">Microbulbifer halophilus</name>
    <dbReference type="NCBI Taxonomy" id="453963"/>
    <lineage>
        <taxon>Bacteria</taxon>
        <taxon>Pseudomonadati</taxon>
        <taxon>Pseudomonadota</taxon>
        <taxon>Gammaproteobacteria</taxon>
        <taxon>Cellvibrionales</taxon>
        <taxon>Microbulbiferaceae</taxon>
        <taxon>Microbulbifer</taxon>
    </lineage>
</organism>
<dbReference type="EMBL" id="JBHUJD010000001">
    <property type="protein sequence ID" value="MFD2308806.1"/>
    <property type="molecule type" value="Genomic_DNA"/>
</dbReference>
<comment type="subcellular location">
    <subcellularLocation>
        <location evidence="1">Cell inner membrane</location>
        <topology evidence="1">Single-pass membrane protein</topology>
    </subcellularLocation>
</comment>
<gene>
    <name evidence="12" type="ORF">ACFSKX_00070</name>
</gene>
<evidence type="ECO:0000313" key="13">
    <source>
        <dbReference type="Proteomes" id="UP001597425"/>
    </source>
</evidence>
<accession>A0ABW5E5B4</accession>
<dbReference type="Proteomes" id="UP001597425">
    <property type="component" value="Unassembled WGS sequence"/>
</dbReference>
<evidence type="ECO:0000256" key="3">
    <source>
        <dbReference type="ARBA" id="ARBA00022475"/>
    </source>
</evidence>
<dbReference type="NCBIfam" id="TIGR02532">
    <property type="entry name" value="IV_pilin_GFxxxE"/>
    <property type="match status" value="1"/>
</dbReference>
<evidence type="ECO:0000256" key="1">
    <source>
        <dbReference type="ARBA" id="ARBA00004377"/>
    </source>
</evidence>
<proteinExistence type="inferred from homology"/>
<keyword evidence="5" id="KW-0997">Cell inner membrane</keyword>
<dbReference type="Pfam" id="PF12019">
    <property type="entry name" value="GspH"/>
    <property type="match status" value="1"/>
</dbReference>
<keyword evidence="3" id="KW-1003">Cell membrane</keyword>
<evidence type="ECO:0000256" key="7">
    <source>
        <dbReference type="ARBA" id="ARBA00022989"/>
    </source>
</evidence>
<keyword evidence="6" id="KW-0812">Transmembrane</keyword>
<keyword evidence="13" id="KW-1185">Reference proteome</keyword>
<sequence>MKKASGFTLVELMLTLTILAVVMAVAIPPMADFLNRHRNETQRQRLFDLVALARSKAYSEGKIYTLCGSTDGEECSGDWSAYILLFVDSNGNHERESDETIERKISDLPADASLEWNSLQDYLQYRPDGHTQRQTGNFKYCPPDGAPDYGWIIVLNATGRPYFGRDGDGDGIVEDGSGNKLNCAAG</sequence>